<dbReference type="EMBL" id="BLRW01000019">
    <property type="protein sequence ID" value="GFP22806.1"/>
    <property type="molecule type" value="Genomic_DNA"/>
</dbReference>
<protein>
    <submittedName>
        <fullName evidence="2">Uncharacterized protein</fullName>
    </submittedName>
</protein>
<reference evidence="5 6" key="1">
    <citation type="journal article" date="2020" name="Front. Microbiol.">
        <title>Single-cell genomics of novel Actinobacteria with the Wood-Ljungdahl pathway discovered in a serpentinizing system.</title>
        <authorList>
            <person name="Merino N."/>
            <person name="Kawai M."/>
            <person name="Boyd E.S."/>
            <person name="Colman D.R."/>
            <person name="McGlynn S.E."/>
            <person name="Nealson K.H."/>
            <person name="Kurokawa K."/>
            <person name="Hongoh Y."/>
        </authorList>
    </citation>
    <scope>NUCLEOTIDE SEQUENCE [LARGE SCALE GENOMIC DNA]</scope>
    <source>
        <strain evidence="1 7">S09_30</strain>
        <strain evidence="2 8">S34</strain>
        <strain evidence="3 5">S44</strain>
        <strain evidence="4 6">S47</strain>
    </source>
</reference>
<evidence type="ECO:0000313" key="8">
    <source>
        <dbReference type="Proteomes" id="UP000588083"/>
    </source>
</evidence>
<evidence type="ECO:0000313" key="5">
    <source>
        <dbReference type="Proteomes" id="UP000561271"/>
    </source>
</evidence>
<name>A0A6V8PF31_9ACTN</name>
<dbReference type="EMBL" id="BLSC01000068">
    <property type="protein sequence ID" value="GFP37291.1"/>
    <property type="molecule type" value="Genomic_DNA"/>
</dbReference>
<evidence type="ECO:0000313" key="2">
    <source>
        <dbReference type="EMBL" id="GFP30700.1"/>
    </source>
</evidence>
<dbReference type="AlphaFoldDB" id="A0A6V8PF31"/>
<evidence type="ECO:0000313" key="4">
    <source>
        <dbReference type="EMBL" id="GFP39693.1"/>
    </source>
</evidence>
<evidence type="ECO:0000313" key="1">
    <source>
        <dbReference type="EMBL" id="GFP22806.1"/>
    </source>
</evidence>
<comment type="caution">
    <text evidence="2">The sequence shown here is derived from an EMBL/GenBank/DDBJ whole genome shotgun (WGS) entry which is preliminary data.</text>
</comment>
<proteinExistence type="predicted"/>
<evidence type="ECO:0000313" key="7">
    <source>
        <dbReference type="Proteomes" id="UP000585609"/>
    </source>
</evidence>
<dbReference type="Proteomes" id="UP000561271">
    <property type="component" value="Unassembled WGS sequence"/>
</dbReference>
<sequence length="178" mass="19447">MTMSATINTVFKCKRSNRQSSAYTASLGGIVSRYCYNTRTSFRRFVREDSQELRPSYVVGRLRQARSGDALDIQILVGNRAVLPHERKSKFVVKVFPLVLDVLVQLRQMLNRLAASIATFLLSCDGSLSATEFVLCLSVEPGWVNALSIGCGQEGLQAQVDADGSAQGSNNLNLGQLA</sequence>
<gene>
    <name evidence="1" type="ORF">HKBW3S09_00273</name>
    <name evidence="2" type="ORF">HKBW3S34_01620</name>
    <name evidence="3" type="ORF">HKBW3S44_00971</name>
    <name evidence="4" type="ORF">HKBW3S47_01391</name>
</gene>
<evidence type="ECO:0000313" key="6">
    <source>
        <dbReference type="Proteomes" id="UP000569018"/>
    </source>
</evidence>
<evidence type="ECO:0000313" key="3">
    <source>
        <dbReference type="EMBL" id="GFP37291.1"/>
    </source>
</evidence>
<dbReference type="EMBL" id="BLRZ01000092">
    <property type="protein sequence ID" value="GFP30700.1"/>
    <property type="molecule type" value="Genomic_DNA"/>
</dbReference>
<dbReference type="Proteomes" id="UP000569018">
    <property type="component" value="Unassembled WGS sequence"/>
</dbReference>
<accession>A0A6V8PF31</accession>
<organism evidence="2 8">
    <name type="scientific">Candidatus Hakubella thermalkaliphila</name>
    <dbReference type="NCBI Taxonomy" id="2754717"/>
    <lineage>
        <taxon>Bacteria</taxon>
        <taxon>Bacillati</taxon>
        <taxon>Actinomycetota</taxon>
        <taxon>Actinomycetota incertae sedis</taxon>
        <taxon>Candidatus Hakubellales</taxon>
        <taxon>Candidatus Hakubellaceae</taxon>
        <taxon>Candidatus Hakubella</taxon>
    </lineage>
</organism>
<dbReference type="Proteomes" id="UP000585609">
    <property type="component" value="Unassembled WGS sequence"/>
</dbReference>
<dbReference type="Proteomes" id="UP000588083">
    <property type="component" value="Unassembled WGS sequence"/>
</dbReference>
<keyword evidence="8" id="KW-1185">Reference proteome</keyword>
<dbReference type="EMBL" id="BLSD01000077">
    <property type="protein sequence ID" value="GFP39693.1"/>
    <property type="molecule type" value="Genomic_DNA"/>
</dbReference>